<sequence>MVTSIVRAEHRVTPLPDSVLAEGDVLVLEGNPHALDAIVTTGKLRLSSDRSPLDKERSAEIEAIEAVIGEHSPLIDMSAQRLAMFDRYNVNLLAVSRHGERLKERLGEITFRFGDVIVLQGQSRVLPTLLREFGCLPLAKRTIMLGSVRDLSHCSFCLRPSEPPRLVCYPSPLLFCRRGCDGCVPRHSARRGLYGNRWSDTDHACHSYTCQRRPEDYRRHRPDRAGAHPHRASIAALRGADPHPCGSDGSHAIP</sequence>
<feature type="domain" description="RCK C-terminal" evidence="5">
    <location>
        <begin position="51"/>
        <end position="136"/>
    </location>
</feature>
<evidence type="ECO:0000256" key="3">
    <source>
        <dbReference type="ARBA" id="ARBA00022989"/>
    </source>
</evidence>
<dbReference type="PANTHER" id="PTHR43652:SF2">
    <property type="entry name" value="BASIC AMINO ACID ANTIPORTER YFCC-RELATED"/>
    <property type="match status" value="1"/>
</dbReference>
<dbReference type="InterPro" id="IPR036721">
    <property type="entry name" value="RCK_C_sf"/>
</dbReference>
<feature type="domain" description="RCK C-terminal" evidence="5">
    <location>
        <begin position="1"/>
        <end position="44"/>
    </location>
</feature>
<organism evidence="6 7">
    <name type="scientific">Phyllobacterium bourgognense</name>
    <dbReference type="NCBI Taxonomy" id="314236"/>
    <lineage>
        <taxon>Bacteria</taxon>
        <taxon>Pseudomonadati</taxon>
        <taxon>Pseudomonadota</taxon>
        <taxon>Alphaproteobacteria</taxon>
        <taxon>Hyphomicrobiales</taxon>
        <taxon>Phyllobacteriaceae</taxon>
        <taxon>Phyllobacterium</taxon>
    </lineage>
</organism>
<gene>
    <name evidence="6" type="ORF">C7476_1227</name>
</gene>
<proteinExistence type="predicted"/>
<name>A0A368YEW9_9HYPH</name>
<dbReference type="AlphaFoldDB" id="A0A368YEW9"/>
<dbReference type="InterPro" id="IPR006037">
    <property type="entry name" value="RCK_C"/>
</dbReference>
<keyword evidence="4" id="KW-0472">Membrane</keyword>
<evidence type="ECO:0000259" key="5">
    <source>
        <dbReference type="PROSITE" id="PS51202"/>
    </source>
</evidence>
<dbReference type="Proteomes" id="UP000253324">
    <property type="component" value="Unassembled WGS sequence"/>
</dbReference>
<dbReference type="PROSITE" id="PS51202">
    <property type="entry name" value="RCK_C"/>
    <property type="match status" value="2"/>
</dbReference>
<keyword evidence="3" id="KW-1133">Transmembrane helix</keyword>
<dbReference type="Pfam" id="PF02080">
    <property type="entry name" value="TrkA_C"/>
    <property type="match status" value="1"/>
</dbReference>
<keyword evidence="2" id="KW-0812">Transmembrane</keyword>
<evidence type="ECO:0000313" key="6">
    <source>
        <dbReference type="EMBL" id="RCW78695.1"/>
    </source>
</evidence>
<evidence type="ECO:0000256" key="2">
    <source>
        <dbReference type="ARBA" id="ARBA00022692"/>
    </source>
</evidence>
<accession>A0A368YEW9</accession>
<evidence type="ECO:0000256" key="4">
    <source>
        <dbReference type="ARBA" id="ARBA00023136"/>
    </source>
</evidence>
<dbReference type="EMBL" id="QPJM01000022">
    <property type="protein sequence ID" value="RCW78695.1"/>
    <property type="molecule type" value="Genomic_DNA"/>
</dbReference>
<reference evidence="6 7" key="1">
    <citation type="submission" date="2018-07" db="EMBL/GenBank/DDBJ databases">
        <title>Genomic Encyclopedia of Type Strains, Phase III (KMG-III): the genomes of soil and plant-associated and newly described type strains.</title>
        <authorList>
            <person name="Whitman W."/>
        </authorList>
    </citation>
    <scope>NUCLEOTIDE SEQUENCE [LARGE SCALE GENOMIC DNA]</scope>
    <source>
        <strain evidence="6 7">31-25a</strain>
    </source>
</reference>
<evidence type="ECO:0000256" key="1">
    <source>
        <dbReference type="ARBA" id="ARBA00004141"/>
    </source>
</evidence>
<dbReference type="PANTHER" id="PTHR43652">
    <property type="entry name" value="BASIC AMINO ACID ANTIPORTER YFCC-RELATED"/>
    <property type="match status" value="1"/>
</dbReference>
<dbReference type="InterPro" id="IPR051679">
    <property type="entry name" value="DASS-Related_Transporters"/>
</dbReference>
<dbReference type="GO" id="GO:0005886">
    <property type="term" value="C:plasma membrane"/>
    <property type="evidence" value="ECO:0007669"/>
    <property type="project" value="TreeGrafter"/>
</dbReference>
<comment type="subcellular location">
    <subcellularLocation>
        <location evidence="1">Membrane</location>
        <topology evidence="1">Multi-pass membrane protein</topology>
    </subcellularLocation>
</comment>
<dbReference type="GO" id="GO:0006813">
    <property type="term" value="P:potassium ion transport"/>
    <property type="evidence" value="ECO:0007669"/>
    <property type="project" value="InterPro"/>
</dbReference>
<dbReference type="SUPFAM" id="SSF116726">
    <property type="entry name" value="TrkA C-terminal domain-like"/>
    <property type="match status" value="2"/>
</dbReference>
<protein>
    <submittedName>
        <fullName evidence="6">TrkA family protein</fullName>
    </submittedName>
</protein>
<evidence type="ECO:0000313" key="7">
    <source>
        <dbReference type="Proteomes" id="UP000253324"/>
    </source>
</evidence>
<comment type="caution">
    <text evidence="6">The sequence shown here is derived from an EMBL/GenBank/DDBJ whole genome shotgun (WGS) entry which is preliminary data.</text>
</comment>
<keyword evidence="7" id="KW-1185">Reference proteome</keyword>
<dbReference type="GO" id="GO:0008324">
    <property type="term" value="F:monoatomic cation transmembrane transporter activity"/>
    <property type="evidence" value="ECO:0007669"/>
    <property type="project" value="InterPro"/>
</dbReference>
<dbReference type="Gene3D" id="3.30.70.1450">
    <property type="entry name" value="Regulator of K+ conductance, C-terminal domain"/>
    <property type="match status" value="1"/>
</dbReference>